<dbReference type="HOGENOM" id="CLU_3122006_0_0_0"/>
<dbReference type="EMBL" id="BX294137">
    <property type="protein sequence ID" value="CAD72581.1"/>
    <property type="molecule type" value="Genomic_DNA"/>
</dbReference>
<reference evidence="2 3" key="1">
    <citation type="journal article" date="2003" name="Proc. Natl. Acad. Sci. U.S.A.">
        <title>Complete genome sequence of the marine planctomycete Pirellula sp. strain 1.</title>
        <authorList>
            <person name="Gloeckner F.O."/>
            <person name="Kube M."/>
            <person name="Bauer M."/>
            <person name="Teeling H."/>
            <person name="Lombardot T."/>
            <person name="Ludwig W."/>
            <person name="Gade D."/>
            <person name="Beck A."/>
            <person name="Borzym K."/>
            <person name="Heitmann K."/>
            <person name="Rabus R."/>
            <person name="Schlesner H."/>
            <person name="Amann R."/>
            <person name="Reinhardt R."/>
        </authorList>
    </citation>
    <scope>NUCLEOTIDE SEQUENCE [LARGE SCALE GENOMIC DNA]</scope>
    <source>
        <strain evidence="3">DSM 10527 / NCIMB 13988 / SH1</strain>
    </source>
</reference>
<protein>
    <submittedName>
        <fullName evidence="2">Uncharacterized protein</fullName>
    </submittedName>
</protein>
<dbReference type="KEGG" id="rba:RB2360"/>
<keyword evidence="3" id="KW-1185">Reference proteome</keyword>
<evidence type="ECO:0000313" key="2">
    <source>
        <dbReference type="EMBL" id="CAD72581.1"/>
    </source>
</evidence>
<proteinExistence type="predicted"/>
<name>Q7UVZ0_RHOBA</name>
<dbReference type="STRING" id="243090.RB2360"/>
<dbReference type="AlphaFoldDB" id="Q7UVZ0"/>
<dbReference type="InParanoid" id="Q7UVZ0"/>
<sequence length="50" mass="5329">MMRIVPRGTQKARKSHGLYQPPGVSHGSHTHPKPTPKPLIAFTPSGLAGC</sequence>
<feature type="region of interest" description="Disordered" evidence="1">
    <location>
        <begin position="1"/>
        <end position="50"/>
    </location>
</feature>
<evidence type="ECO:0000313" key="3">
    <source>
        <dbReference type="Proteomes" id="UP000001025"/>
    </source>
</evidence>
<accession>Q7UVZ0</accession>
<gene>
    <name evidence="2" type="ordered locus">RB2360</name>
</gene>
<organism evidence="2 3">
    <name type="scientific">Rhodopirellula baltica (strain DSM 10527 / NCIMB 13988 / SH1)</name>
    <dbReference type="NCBI Taxonomy" id="243090"/>
    <lineage>
        <taxon>Bacteria</taxon>
        <taxon>Pseudomonadati</taxon>
        <taxon>Planctomycetota</taxon>
        <taxon>Planctomycetia</taxon>
        <taxon>Pirellulales</taxon>
        <taxon>Pirellulaceae</taxon>
        <taxon>Rhodopirellula</taxon>
    </lineage>
</organism>
<evidence type="ECO:0000256" key="1">
    <source>
        <dbReference type="SAM" id="MobiDB-lite"/>
    </source>
</evidence>
<dbReference type="Proteomes" id="UP000001025">
    <property type="component" value="Chromosome"/>
</dbReference>
<dbReference type="EnsemblBacteria" id="CAD72581">
    <property type="protein sequence ID" value="CAD72581"/>
    <property type="gene ID" value="RB2360"/>
</dbReference>